<reference evidence="2" key="1">
    <citation type="submission" date="2009-08" db="EMBL/GenBank/DDBJ databases">
        <title>Annotation of Salpingoeca rosetta.</title>
        <authorList>
            <consortium name="The Broad Institute Genome Sequencing Platform"/>
            <person name="Russ C."/>
            <person name="Cuomo C."/>
            <person name="Burger G."/>
            <person name="Gray M.W."/>
            <person name="Holland P.W.H."/>
            <person name="King N."/>
            <person name="Lang F.B.F."/>
            <person name="Roger A.J."/>
            <person name="Ruiz-Trillo I."/>
            <person name="Young S.K."/>
            <person name="Zeng Q."/>
            <person name="Gargeya S."/>
            <person name="Alvarado L."/>
            <person name="Berlin A."/>
            <person name="Chapman S.B."/>
            <person name="Chen Z."/>
            <person name="Freedman E."/>
            <person name="Gellesch M."/>
            <person name="Goldberg J."/>
            <person name="Griggs A."/>
            <person name="Gujja S."/>
            <person name="Heilman E."/>
            <person name="Heiman D."/>
            <person name="Howarth C."/>
            <person name="Mehta T."/>
            <person name="Neiman D."/>
            <person name="Pearson M."/>
            <person name="Roberts A."/>
            <person name="Saif S."/>
            <person name="Shea T."/>
            <person name="Shenoy N."/>
            <person name="Sisk P."/>
            <person name="Stolte C."/>
            <person name="Sykes S."/>
            <person name="White J."/>
            <person name="Yandava C."/>
            <person name="Haas B."/>
            <person name="Nusbaum C."/>
            <person name="Birren B."/>
        </authorList>
    </citation>
    <scope>NUCLEOTIDE SEQUENCE [LARGE SCALE GENOMIC DNA]</scope>
    <source>
        <strain evidence="2">ATCC 50818</strain>
    </source>
</reference>
<dbReference type="EMBL" id="GL832974">
    <property type="protein sequence ID" value="EGD76517.1"/>
    <property type="molecule type" value="Genomic_DNA"/>
</dbReference>
<accession>F2UHB8</accession>
<sequence>MAHLEMDDVLSAVELPGPLDREALAQLSTEEQANVVASLTDRNVFLAQHMSTLIDHIVNPAQRQSQQQQQQQQQQQHQGQPQVQRDWPRLIRALQTDPTQPLEQQYEDFGLWRAVQRASDRAVKNTKKALKSTQQAQAQHEQQATGEQGGHNSNDDANDGDDDDDEKERESLRDLLVQSYGDEMAKLQTDSKLKRHHIPLLINTLDMGMGLLTDEEKAMLASS</sequence>
<proteinExistence type="predicted"/>
<organism evidence="3">
    <name type="scientific">Salpingoeca rosetta (strain ATCC 50818 / BSB-021)</name>
    <dbReference type="NCBI Taxonomy" id="946362"/>
    <lineage>
        <taxon>Eukaryota</taxon>
        <taxon>Choanoflagellata</taxon>
        <taxon>Craspedida</taxon>
        <taxon>Salpingoecidae</taxon>
        <taxon>Salpingoeca</taxon>
    </lineage>
</organism>
<feature type="region of interest" description="Disordered" evidence="1">
    <location>
        <begin position="123"/>
        <end position="169"/>
    </location>
</feature>
<dbReference type="KEGG" id="sre:PTSG_07634"/>
<evidence type="ECO:0000256" key="1">
    <source>
        <dbReference type="SAM" id="MobiDB-lite"/>
    </source>
</evidence>
<feature type="region of interest" description="Disordered" evidence="1">
    <location>
        <begin position="61"/>
        <end position="84"/>
    </location>
</feature>
<evidence type="ECO:0000313" key="2">
    <source>
        <dbReference type="EMBL" id="EGD76517.1"/>
    </source>
</evidence>
<feature type="compositionally biased region" description="Low complexity" evidence="1">
    <location>
        <begin position="133"/>
        <end position="152"/>
    </location>
</feature>
<dbReference type="GeneID" id="16071991"/>
<dbReference type="RefSeq" id="XP_004991431.1">
    <property type="nucleotide sequence ID" value="XM_004991374.1"/>
</dbReference>
<feature type="compositionally biased region" description="Low complexity" evidence="1">
    <location>
        <begin position="62"/>
        <end position="84"/>
    </location>
</feature>
<protein>
    <submittedName>
        <fullName evidence="2">Uncharacterized protein</fullName>
    </submittedName>
</protein>
<feature type="compositionally biased region" description="Acidic residues" evidence="1">
    <location>
        <begin position="156"/>
        <end position="167"/>
    </location>
</feature>
<keyword evidence="3" id="KW-1185">Reference proteome</keyword>
<dbReference type="Proteomes" id="UP000007799">
    <property type="component" value="Unassembled WGS sequence"/>
</dbReference>
<dbReference type="InParanoid" id="F2UHB8"/>
<evidence type="ECO:0000313" key="3">
    <source>
        <dbReference type="Proteomes" id="UP000007799"/>
    </source>
</evidence>
<dbReference type="AlphaFoldDB" id="F2UHB8"/>
<gene>
    <name evidence="2" type="ORF">PTSG_07634</name>
</gene>
<name>F2UHB8_SALR5</name>